<dbReference type="OrthoDB" id="10463993at2759"/>
<evidence type="ECO:0000313" key="1">
    <source>
        <dbReference type="EMBL" id="KGO74225.1"/>
    </source>
</evidence>
<dbReference type="AlphaFoldDB" id="A0A0A2LC98"/>
<protein>
    <submittedName>
        <fullName evidence="1">Uncharacterized protein</fullName>
    </submittedName>
</protein>
<dbReference type="Proteomes" id="UP000030104">
    <property type="component" value="Unassembled WGS sequence"/>
</dbReference>
<keyword evidence="2" id="KW-1185">Reference proteome</keyword>
<organism evidence="1 2">
    <name type="scientific">Penicillium italicum</name>
    <name type="common">Blue mold</name>
    <dbReference type="NCBI Taxonomy" id="40296"/>
    <lineage>
        <taxon>Eukaryota</taxon>
        <taxon>Fungi</taxon>
        <taxon>Dikarya</taxon>
        <taxon>Ascomycota</taxon>
        <taxon>Pezizomycotina</taxon>
        <taxon>Eurotiomycetes</taxon>
        <taxon>Eurotiomycetidae</taxon>
        <taxon>Eurotiales</taxon>
        <taxon>Aspergillaceae</taxon>
        <taxon>Penicillium</taxon>
    </lineage>
</organism>
<sequence length="48" mass="5722">MRENRETASHIVTSLVSLDFRPNDNMQEQFTSGRSINPRPKWCHMYQI</sequence>
<name>A0A0A2LC98_PENIT</name>
<comment type="caution">
    <text evidence="1">The sequence shown here is derived from an EMBL/GenBank/DDBJ whole genome shotgun (WGS) entry which is preliminary data.</text>
</comment>
<dbReference type="HOGENOM" id="CLU_3160164_0_0_1"/>
<proteinExistence type="predicted"/>
<accession>A0A0A2LC98</accession>
<dbReference type="EMBL" id="JQGA01000699">
    <property type="protein sequence ID" value="KGO74225.1"/>
    <property type="molecule type" value="Genomic_DNA"/>
</dbReference>
<reference evidence="1 2" key="1">
    <citation type="journal article" date="2015" name="Mol. Plant Microbe Interact.">
        <title>Genome, transcriptome, and functional analyses of Penicillium expansum provide new insights into secondary metabolism and pathogenicity.</title>
        <authorList>
            <person name="Ballester A.R."/>
            <person name="Marcet-Houben M."/>
            <person name="Levin E."/>
            <person name="Sela N."/>
            <person name="Selma-Lazaro C."/>
            <person name="Carmona L."/>
            <person name="Wisniewski M."/>
            <person name="Droby S."/>
            <person name="Gonzalez-Candelas L."/>
            <person name="Gabaldon T."/>
        </authorList>
    </citation>
    <scope>NUCLEOTIDE SEQUENCE [LARGE SCALE GENOMIC DNA]</scope>
    <source>
        <strain evidence="1 2">PHI-1</strain>
    </source>
</reference>
<gene>
    <name evidence="1" type="ORF">PITC_084720</name>
</gene>
<evidence type="ECO:0000313" key="2">
    <source>
        <dbReference type="Proteomes" id="UP000030104"/>
    </source>
</evidence>